<dbReference type="OrthoDB" id="9810477at2"/>
<dbReference type="PANTHER" id="PTHR21666">
    <property type="entry name" value="PEPTIDASE-RELATED"/>
    <property type="match status" value="1"/>
</dbReference>
<dbReference type="AlphaFoldDB" id="A0A1G9TUT2"/>
<feature type="domain" description="M23ase beta-sheet core" evidence="3">
    <location>
        <begin position="181"/>
        <end position="275"/>
    </location>
</feature>
<dbReference type="InterPro" id="IPR016047">
    <property type="entry name" value="M23ase_b-sheet_dom"/>
</dbReference>
<protein>
    <submittedName>
        <fullName evidence="4">Peptidase family M23</fullName>
    </submittedName>
</protein>
<dbReference type="InterPro" id="IPR011055">
    <property type="entry name" value="Dup_hybrid_motif"/>
</dbReference>
<feature type="transmembrane region" description="Helical" evidence="2">
    <location>
        <begin position="37"/>
        <end position="57"/>
    </location>
</feature>
<keyword evidence="5" id="KW-1185">Reference proteome</keyword>
<dbReference type="GO" id="GO:0004222">
    <property type="term" value="F:metalloendopeptidase activity"/>
    <property type="evidence" value="ECO:0007669"/>
    <property type="project" value="TreeGrafter"/>
</dbReference>
<evidence type="ECO:0000259" key="3">
    <source>
        <dbReference type="Pfam" id="PF01551"/>
    </source>
</evidence>
<evidence type="ECO:0000256" key="1">
    <source>
        <dbReference type="ARBA" id="ARBA00022729"/>
    </source>
</evidence>
<evidence type="ECO:0000256" key="2">
    <source>
        <dbReference type="SAM" id="Phobius"/>
    </source>
</evidence>
<keyword evidence="2" id="KW-0472">Membrane</keyword>
<dbReference type="FunFam" id="2.70.70.10:FF:000006">
    <property type="entry name" value="M23 family peptidase"/>
    <property type="match status" value="1"/>
</dbReference>
<organism evidence="4 5">
    <name type="scientific">Daejeonella rubra</name>
    <dbReference type="NCBI Taxonomy" id="990371"/>
    <lineage>
        <taxon>Bacteria</taxon>
        <taxon>Pseudomonadati</taxon>
        <taxon>Bacteroidota</taxon>
        <taxon>Sphingobacteriia</taxon>
        <taxon>Sphingobacteriales</taxon>
        <taxon>Sphingobacteriaceae</taxon>
        <taxon>Daejeonella</taxon>
    </lineage>
</organism>
<evidence type="ECO:0000313" key="4">
    <source>
        <dbReference type="EMBL" id="SDM51348.1"/>
    </source>
</evidence>
<dbReference type="Pfam" id="PF01551">
    <property type="entry name" value="Peptidase_M23"/>
    <property type="match status" value="1"/>
</dbReference>
<dbReference type="Proteomes" id="UP000199226">
    <property type="component" value="Unassembled WGS sequence"/>
</dbReference>
<gene>
    <name evidence="4" type="ORF">SAMN05421813_11441</name>
</gene>
<dbReference type="InterPro" id="IPR050570">
    <property type="entry name" value="Cell_wall_metabolism_enzyme"/>
</dbReference>
<accession>A0A1G9TUT2</accession>
<name>A0A1G9TUT2_9SPHI</name>
<dbReference type="EMBL" id="FNHH01000014">
    <property type="protein sequence ID" value="SDM51348.1"/>
    <property type="molecule type" value="Genomic_DNA"/>
</dbReference>
<evidence type="ECO:0000313" key="5">
    <source>
        <dbReference type="Proteomes" id="UP000199226"/>
    </source>
</evidence>
<dbReference type="RefSeq" id="WP_090704825.1">
    <property type="nucleotide sequence ID" value="NZ_FNHH01000014.1"/>
</dbReference>
<dbReference type="SUPFAM" id="SSF51261">
    <property type="entry name" value="Duplicated hybrid motif"/>
    <property type="match status" value="1"/>
</dbReference>
<dbReference type="Gene3D" id="2.70.70.10">
    <property type="entry name" value="Glucose Permease (Domain IIA)"/>
    <property type="match status" value="1"/>
</dbReference>
<proteinExistence type="predicted"/>
<keyword evidence="2" id="KW-0812">Transmembrane</keyword>
<keyword evidence="2" id="KW-1133">Transmembrane helix</keyword>
<keyword evidence="1" id="KW-0732">Signal</keyword>
<dbReference type="PANTHER" id="PTHR21666:SF289">
    <property type="entry name" value="L-ALA--D-GLU ENDOPEPTIDASE"/>
    <property type="match status" value="1"/>
</dbReference>
<reference evidence="5" key="1">
    <citation type="submission" date="2016-10" db="EMBL/GenBank/DDBJ databases">
        <authorList>
            <person name="Varghese N."/>
            <person name="Submissions S."/>
        </authorList>
    </citation>
    <scope>NUCLEOTIDE SEQUENCE [LARGE SCALE GENOMIC DNA]</scope>
    <source>
        <strain evidence="5">DSM 24536</strain>
    </source>
</reference>
<dbReference type="CDD" id="cd12797">
    <property type="entry name" value="M23_peptidase"/>
    <property type="match status" value="1"/>
</dbReference>
<sequence length="282" mass="31570">MIFSKSDFSTVLIVGSNKGETKSLRVKTKHINRLRHYAFSIGITILLLAGTIVFLSLEISKNKKEKLAYSREIARLKGQIPAPTDTVQARNYIQNIENKLKKINEYLKKRGIKGFAVSNIGGNDQAVDELSLEETYALYDDRLKEILMGVAFTPIGYPGNYIINSTFGYRSDPVRRGRVEFHSGLDFKGRRGDAVKSTADGKVILAGWFQGYGKCIRIRHKNNLETLYGHLSKINVKEGQMVNTGQVIGQVGSTGHSTGNHLHYEVRKNGKPVNPRNFLNLN</sequence>
<dbReference type="STRING" id="990371.SAMN05421813_11441"/>